<protein>
    <submittedName>
        <fullName evidence="2">Thioredoxin family protein</fullName>
    </submittedName>
</protein>
<keyword evidence="3" id="KW-1185">Reference proteome</keyword>
<reference evidence="2 3" key="1">
    <citation type="submission" date="2019-04" db="EMBL/GenBank/DDBJ databases">
        <title>Natronomonas sp. F20-122 a newhaloarchaeon isolated from a saline saltern of Isla Bacuta, Huelva, Spain.</title>
        <authorList>
            <person name="Duran-Viseras A."/>
            <person name="Sanchez-Porro C."/>
            <person name="Ventosa A."/>
        </authorList>
    </citation>
    <scope>NUCLEOTIDE SEQUENCE [LARGE SCALE GENOMIC DNA]</scope>
    <source>
        <strain evidence="2 3">F20-122</strain>
    </source>
</reference>
<dbReference type="InterPro" id="IPR036249">
    <property type="entry name" value="Thioredoxin-like_sf"/>
</dbReference>
<dbReference type="Pfam" id="PF00085">
    <property type="entry name" value="Thioredoxin"/>
    <property type="match status" value="1"/>
</dbReference>
<evidence type="ECO:0000313" key="2">
    <source>
        <dbReference type="EMBL" id="TKR25938.1"/>
    </source>
</evidence>
<dbReference type="AlphaFoldDB" id="A0A4U5JDL0"/>
<proteinExistence type="predicted"/>
<gene>
    <name evidence="2" type="ORF">DM868_05435</name>
</gene>
<dbReference type="EMBL" id="QKNX01000002">
    <property type="protein sequence ID" value="TKR25938.1"/>
    <property type="molecule type" value="Genomic_DNA"/>
</dbReference>
<comment type="caution">
    <text evidence="2">The sequence shown here is derived from an EMBL/GenBank/DDBJ whole genome shotgun (WGS) entry which is preliminary data.</text>
</comment>
<accession>A0A4U5JDL0</accession>
<feature type="domain" description="Thioredoxin" evidence="1">
    <location>
        <begin position="128"/>
        <end position="222"/>
    </location>
</feature>
<dbReference type="Proteomes" id="UP000308037">
    <property type="component" value="Unassembled WGS sequence"/>
</dbReference>
<name>A0A4U5JDL0_9EURY</name>
<dbReference type="Gene3D" id="3.40.30.10">
    <property type="entry name" value="Glutaredoxin"/>
    <property type="match status" value="1"/>
</dbReference>
<dbReference type="OrthoDB" id="304286at2157"/>
<sequence length="233" mass="25443">MSGDPDVVSGEYTPGERLDVLEDEEVVTVDEDDLVTLTLAFESTRGIYHDSYADVPDDEYHQAVSDVFGIDPEDAADRLDKLGVTREQFIALLALNSHLDGEYPLVERAHMAMMIVDLAPPSPVPDGVTEINDDSYGAFLDDHDRAAVIVWKRFCDPCRNLKEQLDEIVAALPDDVALAGVDGESTPEFCRTFGVEAAPSILLFEGGELLESLRGYQRPETIGSTSSDVYGDG</sequence>
<dbReference type="RefSeq" id="WP_137275840.1">
    <property type="nucleotide sequence ID" value="NZ_QKNX01000002.1"/>
</dbReference>
<dbReference type="CDD" id="cd02947">
    <property type="entry name" value="TRX_family"/>
    <property type="match status" value="1"/>
</dbReference>
<evidence type="ECO:0000313" key="3">
    <source>
        <dbReference type="Proteomes" id="UP000308037"/>
    </source>
</evidence>
<dbReference type="InterPro" id="IPR013766">
    <property type="entry name" value="Thioredoxin_domain"/>
</dbReference>
<organism evidence="2 3">
    <name type="scientific">Natronomonas salsuginis</name>
    <dbReference type="NCBI Taxonomy" id="2217661"/>
    <lineage>
        <taxon>Archaea</taxon>
        <taxon>Methanobacteriati</taxon>
        <taxon>Methanobacteriota</taxon>
        <taxon>Stenosarchaea group</taxon>
        <taxon>Halobacteria</taxon>
        <taxon>Halobacteriales</taxon>
        <taxon>Natronomonadaceae</taxon>
        <taxon>Natronomonas</taxon>
    </lineage>
</organism>
<dbReference type="SUPFAM" id="SSF52833">
    <property type="entry name" value="Thioredoxin-like"/>
    <property type="match status" value="1"/>
</dbReference>
<evidence type="ECO:0000259" key="1">
    <source>
        <dbReference type="Pfam" id="PF00085"/>
    </source>
</evidence>